<keyword evidence="1" id="KW-0732">Signal</keyword>
<dbReference type="Pfam" id="PF12893">
    <property type="entry name" value="Lumazine_bd_2"/>
    <property type="match status" value="1"/>
</dbReference>
<gene>
    <name evidence="2" type="ORF">GFH32_10805</name>
</gene>
<dbReference type="SUPFAM" id="SSF54427">
    <property type="entry name" value="NTF2-like"/>
    <property type="match status" value="1"/>
</dbReference>
<dbReference type="AlphaFoldDB" id="A0A5Q0QD03"/>
<dbReference type="EMBL" id="CP045652">
    <property type="protein sequence ID" value="QGA26781.1"/>
    <property type="molecule type" value="Genomic_DNA"/>
</dbReference>
<evidence type="ECO:0000313" key="3">
    <source>
        <dbReference type="Proteomes" id="UP000326921"/>
    </source>
</evidence>
<dbReference type="KEGG" id="sphe:GFH32_10805"/>
<sequence length="148" mass="16994">MKNLTKTFAIAALLFVSSVNVFATEIKDDKKILNKAVAENVVDEYINSTVKGNTLFIDEIFDNDFTHKVNAGNRQQAVKKAAYLKFLKENKGSEYNCDVNYEFVEKNANYSLARVTLDFGKFKRVDYVSMHMDQGQWKIDEVNSVYPR</sequence>
<feature type="chain" id="PRO_5024955343" description="DUF4878 domain-containing protein" evidence="1">
    <location>
        <begin position="24"/>
        <end position="148"/>
    </location>
</feature>
<reference evidence="2 3" key="1">
    <citation type="submission" date="2019-10" db="EMBL/GenBank/DDBJ databases">
        <authorList>
            <person name="Dong K."/>
        </authorList>
    </citation>
    <scope>NUCLEOTIDE SEQUENCE [LARGE SCALE GENOMIC DNA]</scope>
    <source>
        <strain evidence="3">dk4302</strain>
    </source>
</reference>
<evidence type="ECO:0000256" key="1">
    <source>
        <dbReference type="SAM" id="SignalP"/>
    </source>
</evidence>
<proteinExistence type="predicted"/>
<organism evidence="2 3">
    <name type="scientific">Sphingobacterium zhuxiongii</name>
    <dbReference type="NCBI Taxonomy" id="2662364"/>
    <lineage>
        <taxon>Bacteria</taxon>
        <taxon>Pseudomonadati</taxon>
        <taxon>Bacteroidota</taxon>
        <taxon>Sphingobacteriia</taxon>
        <taxon>Sphingobacteriales</taxon>
        <taxon>Sphingobacteriaceae</taxon>
        <taxon>Sphingobacterium</taxon>
    </lineage>
</organism>
<accession>A0A5Q0QD03</accession>
<feature type="signal peptide" evidence="1">
    <location>
        <begin position="1"/>
        <end position="23"/>
    </location>
</feature>
<dbReference type="InterPro" id="IPR032710">
    <property type="entry name" value="NTF2-like_dom_sf"/>
</dbReference>
<dbReference type="Proteomes" id="UP000326921">
    <property type="component" value="Chromosome"/>
</dbReference>
<evidence type="ECO:0008006" key="4">
    <source>
        <dbReference type="Google" id="ProtNLM"/>
    </source>
</evidence>
<dbReference type="InterPro" id="IPR039437">
    <property type="entry name" value="FrzH/put_lumazine-bd"/>
</dbReference>
<keyword evidence="3" id="KW-1185">Reference proteome</keyword>
<name>A0A5Q0QD03_9SPHI</name>
<protein>
    <recommendedName>
        <fullName evidence="4">DUF4878 domain-containing protein</fullName>
    </recommendedName>
</protein>
<dbReference type="Gene3D" id="3.10.450.50">
    <property type="match status" value="1"/>
</dbReference>
<evidence type="ECO:0000313" key="2">
    <source>
        <dbReference type="EMBL" id="QGA26781.1"/>
    </source>
</evidence>
<dbReference type="RefSeq" id="WP_153511629.1">
    <property type="nucleotide sequence ID" value="NZ_CP045652.1"/>
</dbReference>